<dbReference type="Gene3D" id="3.30.160.250">
    <property type="match status" value="1"/>
</dbReference>
<dbReference type="InterPro" id="IPR035069">
    <property type="entry name" value="TTHA1013/TTHA0281-like"/>
</dbReference>
<evidence type="ECO:0000313" key="2">
    <source>
        <dbReference type="Proteomes" id="UP000326780"/>
    </source>
</evidence>
<name>A0A5Q0M5I9_VARPD</name>
<protein>
    <submittedName>
        <fullName evidence="1">Type II toxin-antitoxin system HicB family antitoxin</fullName>
    </submittedName>
</protein>
<evidence type="ECO:0000313" key="1">
    <source>
        <dbReference type="EMBL" id="QFZ83712.1"/>
    </source>
</evidence>
<accession>A0A5Q0M5I9</accession>
<organism evidence="1 2">
    <name type="scientific">Variovorax paradoxus</name>
    <dbReference type="NCBI Taxonomy" id="34073"/>
    <lineage>
        <taxon>Bacteria</taxon>
        <taxon>Pseudomonadati</taxon>
        <taxon>Pseudomonadota</taxon>
        <taxon>Betaproteobacteria</taxon>
        <taxon>Burkholderiales</taxon>
        <taxon>Comamonadaceae</taxon>
        <taxon>Variovorax</taxon>
    </lineage>
</organism>
<proteinExistence type="predicted"/>
<dbReference type="AlphaFoldDB" id="A0A5Q0M5I9"/>
<gene>
    <name evidence="1" type="ORF">GFK26_13590</name>
</gene>
<sequence length="138" mass="15099">MFSYPARIARDGDGFVVSFPDIPEALTGAKSRTKALELALDALTTAMDFYFEDRRPVPLPSSLKRGQVAIDLPASVSAKVLLLNEMIAQGARPAELARRMDARPQEVTRLLDLHHPTKIDTVAAALQALGKRLEFSLV</sequence>
<dbReference type="Proteomes" id="UP000326780">
    <property type="component" value="Chromosome"/>
</dbReference>
<reference evidence="1 2" key="1">
    <citation type="submission" date="2019-10" db="EMBL/GenBank/DDBJ databases">
        <title>Complete genome sequence of Variovorax paradoxus 5C-2.</title>
        <authorList>
            <person name="Gogoleva N.E."/>
            <person name="Balkin A.S."/>
        </authorList>
    </citation>
    <scope>NUCLEOTIDE SEQUENCE [LARGE SCALE GENOMIC DNA]</scope>
    <source>
        <strain evidence="1 2">5C-2</strain>
    </source>
</reference>
<dbReference type="SUPFAM" id="SSF143100">
    <property type="entry name" value="TTHA1013/TTHA0281-like"/>
    <property type="match status" value="1"/>
</dbReference>
<dbReference type="RefSeq" id="WP_101493227.1">
    <property type="nucleotide sequence ID" value="NZ_CP045644.1"/>
</dbReference>
<dbReference type="EMBL" id="CP045644">
    <property type="protein sequence ID" value="QFZ83712.1"/>
    <property type="molecule type" value="Genomic_DNA"/>
</dbReference>